<dbReference type="InterPro" id="IPR008493">
    <property type="entry name" value="Hikeshi-like_N"/>
</dbReference>
<accession>A0A1L0CX69</accession>
<dbReference type="EMBL" id="LT635764">
    <property type="protein sequence ID" value="SGZ48801.1"/>
    <property type="molecule type" value="Genomic_DNA"/>
</dbReference>
<dbReference type="Pfam" id="PF05603">
    <property type="entry name" value="Hikeshi-like_N"/>
    <property type="match status" value="1"/>
</dbReference>
<evidence type="ECO:0000256" key="1">
    <source>
        <dbReference type="SAM" id="MobiDB-lite"/>
    </source>
</evidence>
<dbReference type="PANTHER" id="PTHR12925">
    <property type="entry name" value="HIKESHI FAMILY MEMBER"/>
    <property type="match status" value="1"/>
</dbReference>
<evidence type="ECO:0000313" key="4">
    <source>
        <dbReference type="Proteomes" id="UP000182259"/>
    </source>
</evidence>
<protein>
    <submittedName>
        <fullName evidence="3">CIC11C00000000117</fullName>
    </submittedName>
</protein>
<dbReference type="Proteomes" id="UP000182259">
    <property type="component" value="Chromosome I"/>
</dbReference>
<sequence length="279" mass="30162">MSSMFGAVCSGRPMEMAQQVEPSKWVFSIANASNVNHIAVFILPQTQFTDNNFTALVYFQLPNSTDFKLLGGLNPSKPLAIFRLNNTTAKRTESHLADDDDAMNDDSAPPADYVLNIGISIEPTPQAEALIAQERSKQKSILPAPTSDHQHLCSLWRLQVWLTRSSSTHTTTWGVSLMALESPTTKAPTPALAKLAPLEEVAAEEEPEEEAAADDAAEEAVDEEPEAEAEAASTDEALDEAASDVDVPITMEDVPITMVDEPITMMEPLPVMACECSSS</sequence>
<organism evidence="3 4">
    <name type="scientific">Sungouiella intermedia</name>
    <dbReference type="NCBI Taxonomy" id="45354"/>
    <lineage>
        <taxon>Eukaryota</taxon>
        <taxon>Fungi</taxon>
        <taxon>Dikarya</taxon>
        <taxon>Ascomycota</taxon>
        <taxon>Saccharomycotina</taxon>
        <taxon>Pichiomycetes</taxon>
        <taxon>Metschnikowiaceae</taxon>
        <taxon>Sungouiella</taxon>
    </lineage>
</organism>
<dbReference type="GO" id="GO:0005829">
    <property type="term" value="C:cytosol"/>
    <property type="evidence" value="ECO:0007669"/>
    <property type="project" value="TreeGrafter"/>
</dbReference>
<dbReference type="GO" id="GO:0006606">
    <property type="term" value="P:protein import into nucleus"/>
    <property type="evidence" value="ECO:0007669"/>
    <property type="project" value="TreeGrafter"/>
</dbReference>
<gene>
    <name evidence="3" type="ORF">SAMEA4029009_CIC11G00000000117</name>
</gene>
<feature type="region of interest" description="Disordered" evidence="1">
    <location>
        <begin position="201"/>
        <end position="249"/>
    </location>
</feature>
<name>A0A1L0CX69_9ASCO</name>
<dbReference type="AlphaFoldDB" id="A0A1L0CX69"/>
<reference evidence="3 4" key="1">
    <citation type="submission" date="2016-10" db="EMBL/GenBank/DDBJ databases">
        <authorList>
            <person name="de Groot N.N."/>
        </authorList>
    </citation>
    <scope>NUCLEOTIDE SEQUENCE [LARGE SCALE GENOMIC DNA]</scope>
    <source>
        <strain evidence="3 4">PYCC 4715</strain>
    </source>
</reference>
<dbReference type="PANTHER" id="PTHR12925:SF0">
    <property type="entry name" value="PROTEIN HIKESHI"/>
    <property type="match status" value="1"/>
</dbReference>
<proteinExistence type="predicted"/>
<evidence type="ECO:0000259" key="2">
    <source>
        <dbReference type="Pfam" id="PF05603"/>
    </source>
</evidence>
<dbReference type="GO" id="GO:0005634">
    <property type="term" value="C:nucleus"/>
    <property type="evidence" value="ECO:0007669"/>
    <property type="project" value="TreeGrafter"/>
</dbReference>
<feature type="domain" description="Hikeshi-like N-terminal" evidence="2">
    <location>
        <begin position="8"/>
        <end position="137"/>
    </location>
</feature>
<dbReference type="InterPro" id="IPR031318">
    <property type="entry name" value="OPI10"/>
</dbReference>
<feature type="compositionally biased region" description="Acidic residues" evidence="1">
    <location>
        <begin position="201"/>
        <end position="229"/>
    </location>
</feature>
<evidence type="ECO:0000313" key="3">
    <source>
        <dbReference type="EMBL" id="SGZ48801.1"/>
    </source>
</evidence>
<dbReference type="GO" id="GO:0061608">
    <property type="term" value="F:nuclear import signal receptor activity"/>
    <property type="evidence" value="ECO:0007669"/>
    <property type="project" value="TreeGrafter"/>
</dbReference>